<evidence type="ECO:0000256" key="2">
    <source>
        <dbReference type="SAM" id="SignalP"/>
    </source>
</evidence>
<gene>
    <name evidence="3" type="ORF">GQ466_12120</name>
</gene>
<name>A0A6I4W939_9ACTN</name>
<evidence type="ECO:0000256" key="1">
    <source>
        <dbReference type="SAM" id="MobiDB-lite"/>
    </source>
</evidence>
<protein>
    <recommendedName>
        <fullName evidence="5">DUF732 domain-containing protein</fullName>
    </recommendedName>
</protein>
<evidence type="ECO:0000313" key="4">
    <source>
        <dbReference type="Proteomes" id="UP000431901"/>
    </source>
</evidence>
<evidence type="ECO:0000313" key="3">
    <source>
        <dbReference type="EMBL" id="MXQ64785.1"/>
    </source>
</evidence>
<dbReference type="AlphaFoldDB" id="A0A6I4W939"/>
<sequence length="122" mass="11946">MKNKLLLIPALALVLSAAACGGDKDKASDPPTSGTTPAGPATAQPSQPAATPSATATNGGGGGGSAYASDMEKVAACMRAKGYDAQVPQGGNIPILKGIKDQAKASADLKKCQEKILTPPGG</sequence>
<feature type="compositionally biased region" description="Low complexity" evidence="1">
    <location>
        <begin position="30"/>
        <end position="57"/>
    </location>
</feature>
<feature type="region of interest" description="Disordered" evidence="1">
    <location>
        <begin position="22"/>
        <end position="65"/>
    </location>
</feature>
<reference evidence="3 4" key="1">
    <citation type="submission" date="2019-12" db="EMBL/GenBank/DDBJ databases">
        <title>Nocardia macrotermitis sp. nov. and Nocardia aurantia sp. nov., isolated from the gut of the fungus growing-termite Macrotermes natalensis.</title>
        <authorList>
            <person name="Christine B."/>
            <person name="Rene B."/>
        </authorList>
    </citation>
    <scope>NUCLEOTIDE SEQUENCE [LARGE SCALE GENOMIC DNA]</scope>
    <source>
        <strain evidence="3 4">DSM 102126</strain>
    </source>
</reference>
<evidence type="ECO:0008006" key="5">
    <source>
        <dbReference type="Google" id="ProtNLM"/>
    </source>
</evidence>
<dbReference type="Proteomes" id="UP000431901">
    <property type="component" value="Unassembled WGS sequence"/>
</dbReference>
<keyword evidence="2" id="KW-0732">Signal</keyword>
<proteinExistence type="predicted"/>
<dbReference type="PROSITE" id="PS51257">
    <property type="entry name" value="PROKAR_LIPOPROTEIN"/>
    <property type="match status" value="1"/>
</dbReference>
<keyword evidence="4" id="KW-1185">Reference proteome</keyword>
<feature type="signal peptide" evidence="2">
    <location>
        <begin position="1"/>
        <end position="21"/>
    </location>
</feature>
<dbReference type="RefSeq" id="WP_161102962.1">
    <property type="nucleotide sequence ID" value="NZ_JBHLYI010000001.1"/>
</dbReference>
<comment type="caution">
    <text evidence="3">The sequence shown here is derived from an EMBL/GenBank/DDBJ whole genome shotgun (WGS) entry which is preliminary data.</text>
</comment>
<organism evidence="3 4">
    <name type="scientific">Actinomadura rayongensis</name>
    <dbReference type="NCBI Taxonomy" id="1429076"/>
    <lineage>
        <taxon>Bacteria</taxon>
        <taxon>Bacillati</taxon>
        <taxon>Actinomycetota</taxon>
        <taxon>Actinomycetes</taxon>
        <taxon>Streptosporangiales</taxon>
        <taxon>Thermomonosporaceae</taxon>
        <taxon>Actinomadura</taxon>
    </lineage>
</organism>
<accession>A0A6I4W939</accession>
<feature type="chain" id="PRO_5038493874" description="DUF732 domain-containing protein" evidence="2">
    <location>
        <begin position="22"/>
        <end position="122"/>
    </location>
</feature>
<dbReference type="EMBL" id="WUTW01000002">
    <property type="protein sequence ID" value="MXQ64785.1"/>
    <property type="molecule type" value="Genomic_DNA"/>
</dbReference>